<sequence length="500" mass="51508">MVDARQEYESAKTMERQRKAEERDERLKSFKNYQALPASASDFHHHGIDALRAMIEHADPDAIETSGKHWRASADRLAGEDGRGGIRKAFMDAVDHATAHWEGKAADAFRREAHQVLEKIDRTYGHSRNVEQALIGTRATGEQAGVAHNLREAKKAMSKIKDPGFWEKVGDEKGDDSQFHKDMANPKMDARMALELNRDNLSLSKERQVEAVIVMEELAANYRARAHFNPGDGTLPGGGGDWPSPPAQMTPPPPVNMPTPGGTRPRPTTVTPSAPRVPGGSAVPPGLRGPNVKPSAAPPVHTGLAGMQKGMPGLGGPSLLGRPGGGNGISGGSTSNEQPPLGLPGLPGGMPPGIGAPGPRGAGRTGMPAGGIKGGPGAKGGGRSGVPGMPGGGTGGGAGAGRGGAVKGGAQARTPGGVVGKPGGPTGGSKQGGSGLHRSRGGSQAGRPDQRGKGAGAPGMPGARGKGEDKERTTGKRPDYLVEDEETWTPQRNVAPRVIE</sequence>
<dbReference type="Proteomes" id="UP000829494">
    <property type="component" value="Chromosome"/>
</dbReference>
<dbReference type="RefSeq" id="WP_003985934.1">
    <property type="nucleotide sequence ID" value="NZ_CP043497.1"/>
</dbReference>
<protein>
    <recommendedName>
        <fullName evidence="4">PPE family domain-containing protein</fullName>
    </recommendedName>
</protein>
<keyword evidence="3" id="KW-1185">Reference proteome</keyword>
<evidence type="ECO:0000313" key="3">
    <source>
        <dbReference type="Proteomes" id="UP000829494"/>
    </source>
</evidence>
<feature type="compositionally biased region" description="Gly residues" evidence="1">
    <location>
        <begin position="345"/>
        <end position="407"/>
    </location>
</feature>
<accession>A0ABY3Z0L0</accession>
<feature type="compositionally biased region" description="Low complexity" evidence="1">
    <location>
        <begin position="258"/>
        <end position="278"/>
    </location>
</feature>
<dbReference type="EMBL" id="CP094298">
    <property type="protein sequence ID" value="UNZ03490.1"/>
    <property type="molecule type" value="Genomic_DNA"/>
</dbReference>
<proteinExistence type="predicted"/>
<evidence type="ECO:0008006" key="4">
    <source>
        <dbReference type="Google" id="ProtNLM"/>
    </source>
</evidence>
<feature type="compositionally biased region" description="Gly residues" evidence="1">
    <location>
        <begin position="312"/>
        <end position="331"/>
    </location>
</feature>
<dbReference type="GeneID" id="66857413"/>
<organism evidence="2 3">
    <name type="scientific">Streptomyces rimosus subsp. rimosus</name>
    <dbReference type="NCBI Taxonomy" id="132474"/>
    <lineage>
        <taxon>Bacteria</taxon>
        <taxon>Bacillati</taxon>
        <taxon>Actinomycetota</taxon>
        <taxon>Actinomycetes</taxon>
        <taxon>Kitasatosporales</taxon>
        <taxon>Streptomycetaceae</taxon>
        <taxon>Streptomyces</taxon>
    </lineage>
</organism>
<evidence type="ECO:0000256" key="1">
    <source>
        <dbReference type="SAM" id="MobiDB-lite"/>
    </source>
</evidence>
<reference evidence="2 3" key="1">
    <citation type="submission" date="2022-03" db="EMBL/GenBank/DDBJ databases">
        <title>Complete genome of Streptomyces rimosus ssp. rimosus R7 (=ATCC 10970).</title>
        <authorList>
            <person name="Beganovic S."/>
            <person name="Ruckert C."/>
            <person name="Busche T."/>
            <person name="Kalinowski J."/>
            <person name="Wittmann C."/>
        </authorList>
    </citation>
    <scope>NUCLEOTIDE SEQUENCE [LARGE SCALE GENOMIC DNA]</scope>
    <source>
        <strain evidence="2 3">R7</strain>
    </source>
</reference>
<feature type="compositionally biased region" description="Pro residues" evidence="1">
    <location>
        <begin position="243"/>
        <end position="257"/>
    </location>
</feature>
<feature type="compositionally biased region" description="Gly residues" evidence="1">
    <location>
        <begin position="417"/>
        <end position="435"/>
    </location>
</feature>
<gene>
    <name evidence="2" type="ORF">SRIMR7_15130</name>
</gene>
<feature type="compositionally biased region" description="Basic and acidic residues" evidence="1">
    <location>
        <begin position="465"/>
        <end position="480"/>
    </location>
</feature>
<feature type="region of interest" description="Disordered" evidence="1">
    <location>
        <begin position="229"/>
        <end position="500"/>
    </location>
</feature>
<feature type="compositionally biased region" description="Gly residues" evidence="1">
    <location>
        <begin position="453"/>
        <end position="464"/>
    </location>
</feature>
<feature type="region of interest" description="Disordered" evidence="1">
    <location>
        <begin position="1"/>
        <end position="26"/>
    </location>
</feature>
<name>A0ABY3Z0L0_STRRM</name>
<evidence type="ECO:0000313" key="2">
    <source>
        <dbReference type="EMBL" id="UNZ03490.1"/>
    </source>
</evidence>